<proteinExistence type="predicted"/>
<keyword evidence="3" id="KW-1185">Reference proteome</keyword>
<evidence type="ECO:0000313" key="2">
    <source>
        <dbReference type="EMBL" id="GIY58156.1"/>
    </source>
</evidence>
<dbReference type="Proteomes" id="UP001054945">
    <property type="component" value="Unassembled WGS sequence"/>
</dbReference>
<feature type="compositionally biased region" description="Polar residues" evidence="1">
    <location>
        <begin position="92"/>
        <end position="112"/>
    </location>
</feature>
<gene>
    <name evidence="2" type="ORF">CEXT_118231</name>
</gene>
<comment type="caution">
    <text evidence="2">The sequence shown here is derived from an EMBL/GenBank/DDBJ whole genome shotgun (WGS) entry which is preliminary data.</text>
</comment>
<evidence type="ECO:0000256" key="1">
    <source>
        <dbReference type="SAM" id="MobiDB-lite"/>
    </source>
</evidence>
<sequence>MNSPQTSYVGMNFKGDRPPFPCVMQELSDVKRRIPSIIKHCHNRHRVPILPDILNCESCTCIRTLALLRPRTLPFDNECGKCVLCHGKRHSGLSSRGKPTSITRGQSKSISPNLKDGSIKLRNY</sequence>
<organism evidence="2 3">
    <name type="scientific">Caerostris extrusa</name>
    <name type="common">Bark spider</name>
    <name type="synonym">Caerostris bankana</name>
    <dbReference type="NCBI Taxonomy" id="172846"/>
    <lineage>
        <taxon>Eukaryota</taxon>
        <taxon>Metazoa</taxon>
        <taxon>Ecdysozoa</taxon>
        <taxon>Arthropoda</taxon>
        <taxon>Chelicerata</taxon>
        <taxon>Arachnida</taxon>
        <taxon>Araneae</taxon>
        <taxon>Araneomorphae</taxon>
        <taxon>Entelegynae</taxon>
        <taxon>Araneoidea</taxon>
        <taxon>Araneidae</taxon>
        <taxon>Caerostris</taxon>
    </lineage>
</organism>
<feature type="region of interest" description="Disordered" evidence="1">
    <location>
        <begin position="88"/>
        <end position="113"/>
    </location>
</feature>
<dbReference type="EMBL" id="BPLR01013022">
    <property type="protein sequence ID" value="GIY58156.1"/>
    <property type="molecule type" value="Genomic_DNA"/>
</dbReference>
<name>A0AAV4UKA8_CAEEX</name>
<accession>A0AAV4UKA8</accession>
<reference evidence="2 3" key="1">
    <citation type="submission" date="2021-06" db="EMBL/GenBank/DDBJ databases">
        <title>Caerostris extrusa draft genome.</title>
        <authorList>
            <person name="Kono N."/>
            <person name="Arakawa K."/>
        </authorList>
    </citation>
    <scope>NUCLEOTIDE SEQUENCE [LARGE SCALE GENOMIC DNA]</scope>
</reference>
<evidence type="ECO:0000313" key="3">
    <source>
        <dbReference type="Proteomes" id="UP001054945"/>
    </source>
</evidence>
<protein>
    <submittedName>
        <fullName evidence="2">Uncharacterized protein</fullName>
    </submittedName>
</protein>
<dbReference type="AlphaFoldDB" id="A0AAV4UKA8"/>